<dbReference type="Pfam" id="PF12728">
    <property type="entry name" value="HTH_17"/>
    <property type="match status" value="1"/>
</dbReference>
<dbReference type="AlphaFoldDB" id="A0A381ZUH2"/>
<protein>
    <recommendedName>
        <fullName evidence="1">Helix-turn-helix domain-containing protein</fullName>
    </recommendedName>
</protein>
<evidence type="ECO:0000313" key="2">
    <source>
        <dbReference type="EMBL" id="SVA92477.1"/>
    </source>
</evidence>
<proteinExistence type="predicted"/>
<evidence type="ECO:0000259" key="1">
    <source>
        <dbReference type="Pfam" id="PF12728"/>
    </source>
</evidence>
<dbReference type="InterPro" id="IPR010093">
    <property type="entry name" value="SinI_DNA-bd"/>
</dbReference>
<name>A0A381ZUH2_9ZZZZ</name>
<gene>
    <name evidence="2" type="ORF">METZ01_LOCUS145331</name>
</gene>
<dbReference type="InterPro" id="IPR009061">
    <property type="entry name" value="DNA-bd_dom_put_sf"/>
</dbReference>
<dbReference type="EMBL" id="UINC01022571">
    <property type="protein sequence ID" value="SVA92477.1"/>
    <property type="molecule type" value="Genomic_DNA"/>
</dbReference>
<organism evidence="2">
    <name type="scientific">marine metagenome</name>
    <dbReference type="NCBI Taxonomy" id="408172"/>
    <lineage>
        <taxon>unclassified sequences</taxon>
        <taxon>metagenomes</taxon>
        <taxon>ecological metagenomes</taxon>
    </lineage>
</organism>
<accession>A0A381ZUH2</accession>
<dbReference type="SUPFAM" id="SSF46955">
    <property type="entry name" value="Putative DNA-binding domain"/>
    <property type="match status" value="1"/>
</dbReference>
<dbReference type="NCBIfam" id="TIGR01764">
    <property type="entry name" value="excise"/>
    <property type="match status" value="1"/>
</dbReference>
<sequence>MSNGILGIKEVADYLHIKEQTVYRLVQQRKIPALKIGGQWKIKEEHLDMMFEQILQEKLDEIQSE</sequence>
<dbReference type="InterPro" id="IPR041657">
    <property type="entry name" value="HTH_17"/>
</dbReference>
<reference evidence="2" key="1">
    <citation type="submission" date="2018-05" db="EMBL/GenBank/DDBJ databases">
        <authorList>
            <person name="Lanie J.A."/>
            <person name="Ng W.-L."/>
            <person name="Kazmierczak K.M."/>
            <person name="Andrzejewski T.M."/>
            <person name="Davidsen T.M."/>
            <person name="Wayne K.J."/>
            <person name="Tettelin H."/>
            <person name="Glass J.I."/>
            <person name="Rusch D."/>
            <person name="Podicherti R."/>
            <person name="Tsui H.-C.T."/>
            <person name="Winkler M.E."/>
        </authorList>
    </citation>
    <scope>NUCLEOTIDE SEQUENCE</scope>
</reference>
<dbReference type="GO" id="GO:0003677">
    <property type="term" value="F:DNA binding"/>
    <property type="evidence" value="ECO:0007669"/>
    <property type="project" value="InterPro"/>
</dbReference>
<feature type="domain" description="Helix-turn-helix" evidence="1">
    <location>
        <begin position="6"/>
        <end position="53"/>
    </location>
</feature>